<gene>
    <name evidence="1" type="ORF">BOVATA_042980</name>
</gene>
<dbReference type="AlphaFoldDB" id="A0A2H6KII7"/>
<evidence type="ECO:0000313" key="1">
    <source>
        <dbReference type="EMBL" id="GBE62805.1"/>
    </source>
</evidence>
<name>A0A2H6KII7_9APIC</name>
<reference evidence="1 2" key="1">
    <citation type="journal article" date="2017" name="BMC Genomics">
        <title>Whole-genome assembly of Babesia ovata and comparative genomics between closely related pathogens.</title>
        <authorList>
            <person name="Yamagishi J."/>
            <person name="Asada M."/>
            <person name="Hakimi H."/>
            <person name="Tanaka T.Q."/>
            <person name="Sugimoto C."/>
            <person name="Kawazu S."/>
        </authorList>
    </citation>
    <scope>NUCLEOTIDE SEQUENCE [LARGE SCALE GENOMIC DNA]</scope>
    <source>
        <strain evidence="1 2">Miyake</strain>
    </source>
</reference>
<comment type="caution">
    <text evidence="1">The sequence shown here is derived from an EMBL/GenBank/DDBJ whole genome shotgun (WGS) entry which is preliminary data.</text>
</comment>
<keyword evidence="1" id="KW-0808">Transferase</keyword>
<evidence type="ECO:0000313" key="2">
    <source>
        <dbReference type="Proteomes" id="UP000236319"/>
    </source>
</evidence>
<dbReference type="RefSeq" id="XP_028869048.1">
    <property type="nucleotide sequence ID" value="XM_029013215.1"/>
</dbReference>
<protein>
    <submittedName>
        <fullName evidence="1">tRNA-i(6)A37 thiotransferase enzyme, putative</fullName>
    </submittedName>
</protein>
<proteinExistence type="predicted"/>
<organism evidence="1 2">
    <name type="scientific">Babesia ovata</name>
    <dbReference type="NCBI Taxonomy" id="189622"/>
    <lineage>
        <taxon>Eukaryota</taxon>
        <taxon>Sar</taxon>
        <taxon>Alveolata</taxon>
        <taxon>Apicomplexa</taxon>
        <taxon>Aconoidasida</taxon>
        <taxon>Piroplasmida</taxon>
        <taxon>Babesiidae</taxon>
        <taxon>Babesia</taxon>
    </lineage>
</organism>
<dbReference type="VEuPathDB" id="PiroplasmaDB:BOVATA_042980"/>
<sequence>MQIPPAAASLALLRQPVQGVAQCGQHGEKDLGALLTFFIGERLPGVGGDVRTCELVGELCEPLHQAVQHGGRGLGEALRSQVTQRFGEFAEQRSESVVEGIVVLDVTVDLPRQLPQLLSHLLGEQLQKLLDVGGALLLGEGCDVVDCSGHLAVDERVEESNAFPSELVGLPVNELLAGLNWPTHQTDLQVVQLVFYSSQLIKAVTFQTL</sequence>
<keyword evidence="2" id="KW-1185">Reference proteome</keyword>
<dbReference type="EMBL" id="BDSA01000007">
    <property type="protein sequence ID" value="GBE62805.1"/>
    <property type="molecule type" value="Genomic_DNA"/>
</dbReference>
<accession>A0A2H6KII7</accession>
<dbReference type="Proteomes" id="UP000236319">
    <property type="component" value="Unassembled WGS sequence"/>
</dbReference>
<dbReference type="GeneID" id="39876575"/>
<dbReference type="GO" id="GO:0016740">
    <property type="term" value="F:transferase activity"/>
    <property type="evidence" value="ECO:0007669"/>
    <property type="project" value="UniProtKB-KW"/>
</dbReference>